<evidence type="ECO:0000256" key="2">
    <source>
        <dbReference type="ARBA" id="ARBA00022475"/>
    </source>
</evidence>
<keyword evidence="4 8" id="KW-0808">Transferase</keyword>
<dbReference type="GO" id="GO:0005886">
    <property type="term" value="C:plasma membrane"/>
    <property type="evidence" value="ECO:0007669"/>
    <property type="project" value="UniProtKB-SubCell"/>
</dbReference>
<dbReference type="Pfam" id="PF00535">
    <property type="entry name" value="Glycos_transf_2"/>
    <property type="match status" value="1"/>
</dbReference>
<comment type="subcellular location">
    <subcellularLocation>
        <location evidence="1">Cell membrane</location>
    </subcellularLocation>
</comment>
<feature type="domain" description="Glycosyltransferase 2-like" evidence="7">
    <location>
        <begin position="3"/>
        <end position="123"/>
    </location>
</feature>
<evidence type="ECO:0000256" key="1">
    <source>
        <dbReference type="ARBA" id="ARBA00004236"/>
    </source>
</evidence>
<keyword evidence="6" id="KW-1133">Transmembrane helix</keyword>
<dbReference type="Gene3D" id="3.90.550.10">
    <property type="entry name" value="Spore Coat Polysaccharide Biosynthesis Protein SpsA, Chain A"/>
    <property type="match status" value="1"/>
</dbReference>
<dbReference type="PANTHER" id="PTHR43646">
    <property type="entry name" value="GLYCOSYLTRANSFERASE"/>
    <property type="match status" value="1"/>
</dbReference>
<dbReference type="GO" id="GO:0016757">
    <property type="term" value="F:glycosyltransferase activity"/>
    <property type="evidence" value="ECO:0007669"/>
    <property type="project" value="UniProtKB-KW"/>
</dbReference>
<proteinExistence type="predicted"/>
<sequence length="287" mass="31523">MISIVVPAHNESTVIARTLKPWVTGAGSEDISAVVVCNGCTDETASIARRFGPTVRVVDTEIASKIHALNLGDQLSNVFPRIYVDADIVITIDAIRALADRLRRGDVLAVAPTPDIDLTGCSRLVRLYFSIRDRLPSARQGFGGSGVYALSEAGRRRFSQFPDVIADDTFVRLQFRPDERETLTTIKSKVFPARTIGQLIAVRTRAHAGTSEIIRRFPELTGNRGETNSRTLLGLFANPLLWPGLSVFCYVNIVARYKAKARSRARTAVWQRDDSSRAALSADAPKK</sequence>
<evidence type="ECO:0000313" key="8">
    <source>
        <dbReference type="EMBL" id="KGT78754.1"/>
    </source>
</evidence>
<dbReference type="InterPro" id="IPR029044">
    <property type="entry name" value="Nucleotide-diphossugar_trans"/>
</dbReference>
<name>A0A0A3XZK8_BRAJP</name>
<gene>
    <name evidence="8" type="ORF">MA20_15300</name>
</gene>
<comment type="caution">
    <text evidence="8">The sequence shown here is derived from an EMBL/GenBank/DDBJ whole genome shotgun (WGS) entry which is preliminary data.</text>
</comment>
<feature type="transmembrane region" description="Helical" evidence="6">
    <location>
        <begin position="232"/>
        <end position="255"/>
    </location>
</feature>
<keyword evidence="6" id="KW-0812">Transmembrane</keyword>
<dbReference type="Proteomes" id="UP000030377">
    <property type="component" value="Unassembled WGS sequence"/>
</dbReference>
<dbReference type="RefSeq" id="WP_028155540.1">
    <property type="nucleotide sequence ID" value="NZ_JANUDC010000001.1"/>
</dbReference>
<keyword evidence="3" id="KW-0328">Glycosyltransferase</keyword>
<dbReference type="AlphaFoldDB" id="A0A0A3XZK8"/>
<evidence type="ECO:0000256" key="4">
    <source>
        <dbReference type="ARBA" id="ARBA00022679"/>
    </source>
</evidence>
<dbReference type="SUPFAM" id="SSF53448">
    <property type="entry name" value="Nucleotide-diphospho-sugar transferases"/>
    <property type="match status" value="1"/>
</dbReference>
<evidence type="ECO:0000256" key="5">
    <source>
        <dbReference type="ARBA" id="ARBA00023136"/>
    </source>
</evidence>
<evidence type="ECO:0000313" key="9">
    <source>
        <dbReference type="Proteomes" id="UP000030377"/>
    </source>
</evidence>
<dbReference type="InterPro" id="IPR001173">
    <property type="entry name" value="Glyco_trans_2-like"/>
</dbReference>
<dbReference type="PANTHER" id="PTHR43646:SF2">
    <property type="entry name" value="GLYCOSYLTRANSFERASE 2-LIKE DOMAIN-CONTAINING PROTEIN"/>
    <property type="match status" value="1"/>
</dbReference>
<evidence type="ECO:0000256" key="6">
    <source>
        <dbReference type="SAM" id="Phobius"/>
    </source>
</evidence>
<keyword evidence="5 6" id="KW-0472">Membrane</keyword>
<dbReference type="EMBL" id="JRPN01000014">
    <property type="protein sequence ID" value="KGT78754.1"/>
    <property type="molecule type" value="Genomic_DNA"/>
</dbReference>
<evidence type="ECO:0000256" key="3">
    <source>
        <dbReference type="ARBA" id="ARBA00022676"/>
    </source>
</evidence>
<evidence type="ECO:0000259" key="7">
    <source>
        <dbReference type="Pfam" id="PF00535"/>
    </source>
</evidence>
<reference evidence="8 9" key="1">
    <citation type="submission" date="2014-09" db="EMBL/GenBank/DDBJ databases">
        <title>Draft genome of Bradyrhizobium japonicum Is-34.</title>
        <authorList>
            <person name="Tsurumaru H."/>
            <person name="Yamakawa T."/>
            <person name="Hashimoto S."/>
            <person name="Okizaki K."/>
            <person name="Kanesaki Y."/>
            <person name="Yoshikawa H."/>
            <person name="Yajima S."/>
        </authorList>
    </citation>
    <scope>NUCLEOTIDE SEQUENCE [LARGE SCALE GENOMIC DNA]</scope>
    <source>
        <strain evidence="8 9">Is-34</strain>
    </source>
</reference>
<accession>A0A0A3XZK8</accession>
<organism evidence="8 9">
    <name type="scientific">Bradyrhizobium japonicum</name>
    <dbReference type="NCBI Taxonomy" id="375"/>
    <lineage>
        <taxon>Bacteria</taxon>
        <taxon>Pseudomonadati</taxon>
        <taxon>Pseudomonadota</taxon>
        <taxon>Alphaproteobacteria</taxon>
        <taxon>Hyphomicrobiales</taxon>
        <taxon>Nitrobacteraceae</taxon>
        <taxon>Bradyrhizobium</taxon>
    </lineage>
</organism>
<protein>
    <submittedName>
        <fullName evidence="8">Glycosyl transferase</fullName>
    </submittedName>
</protein>
<keyword evidence="2" id="KW-1003">Cell membrane</keyword>